<evidence type="ECO:0000256" key="2">
    <source>
        <dbReference type="SAM" id="Phobius"/>
    </source>
</evidence>
<name>A0ABQ9WLR7_9EUKA</name>
<feature type="compositionally biased region" description="Basic and acidic residues" evidence="1">
    <location>
        <begin position="947"/>
        <end position="969"/>
    </location>
</feature>
<keyword evidence="5" id="KW-1185">Reference proteome</keyword>
<evidence type="ECO:0000256" key="1">
    <source>
        <dbReference type="SAM" id="MobiDB-lite"/>
    </source>
</evidence>
<dbReference type="PROSITE" id="PS50011">
    <property type="entry name" value="PROTEIN_KINASE_DOM"/>
    <property type="match status" value="1"/>
</dbReference>
<evidence type="ECO:0000313" key="4">
    <source>
        <dbReference type="EMBL" id="KAK2940411.1"/>
    </source>
</evidence>
<dbReference type="InterPro" id="IPR050167">
    <property type="entry name" value="Ser_Thr_protein_kinase"/>
</dbReference>
<keyword evidence="2" id="KW-0812">Transmembrane</keyword>
<feature type="transmembrane region" description="Helical" evidence="2">
    <location>
        <begin position="738"/>
        <end position="760"/>
    </location>
</feature>
<feature type="domain" description="Protein kinase" evidence="3">
    <location>
        <begin position="717"/>
        <end position="1092"/>
    </location>
</feature>
<organism evidence="4 5">
    <name type="scientific">Blattamonas nauphoetae</name>
    <dbReference type="NCBI Taxonomy" id="2049346"/>
    <lineage>
        <taxon>Eukaryota</taxon>
        <taxon>Metamonada</taxon>
        <taxon>Preaxostyla</taxon>
        <taxon>Oxymonadida</taxon>
        <taxon>Blattamonas</taxon>
    </lineage>
</organism>
<dbReference type="Proteomes" id="UP001281761">
    <property type="component" value="Unassembled WGS sequence"/>
</dbReference>
<keyword evidence="2" id="KW-0472">Membrane</keyword>
<evidence type="ECO:0000313" key="5">
    <source>
        <dbReference type="Proteomes" id="UP001281761"/>
    </source>
</evidence>
<sequence>MPISLRTDYEITALTIAEMKTVVEETSKFSIPAEPSRIVGLKNTPNVDGNRTEIVVVGRWMDAGDYTVTLSPSASFTITFEGTKTEERESKPTTLWLYGSKVDLSFDVSYSLVSVVKATPDAPDIFIDQPIAPFMIAGKTRLTEMRLKSYSLDKKKADFVMTECEFVEMDCDEVGWIGVEGEAVLYPSADATLKYGDSYSINGFREQGTTVELLHDNLEVIEMIPEPPRLLSCSAEPATVSGEFDTNGRILLKCWTETGHSHKLDFGKWYSVSSSRSWSLPPKVTEAWLRVNNSMGTGVRLVVSGEGLALSGEYKVELNNTLSFPIVFHSAASGASPSLLPIGGSNPLQFGQTYEITKISKSDNPDDIVLSSDVVIAALETPAEIELFSDSSSSNSSFLCGENQSVPFHGCSVASSNIDWCERDRHQTSELVSSVNCDEGWEGLSVSIRARWVCGAPTGDWGGCVTRKGKGLIVVDEGRFELRDVDVSIRPSSSDFVFLCVSDGVVVMKDSAIVGSSESDSTHTLSNDDTICWWSSGVIVLNNSHTAIHSTEFSFIPQGVFQQFGGLLTFDTSAFNDNTPQSQSSPSARRNIACSENGKVELRTLNGEMDSEDRRDGLLQMTNSTVTLNKNTKSFLFSLSGSLLIECGLSVEVYEINERTNVTERNISLPLSSLSPSPNNETSLVFNLTTKELSRFLNEDMEWRMDLGFGKDQHTKWVLVQKSKQGKIAQSLGAALPWLIPVIVASIVVLFLLLILLICLRRRQKAKQKKQPFTTQELDEDQLEVKEDLPVAVDNTAEGILRNNTAECKLQAEEKSAESTFVSYPERQQILAMVSVMECHGEYATRTIAKTETLYDRLHRTNLPNWNTDRLRMIQQLVRGLAVARQSNTTDQILTELSPHKIVVNDGNEVFLLMADTGPTYSKSYQPVFVASQNENGQVAQEAEIEQNDRSVKLKPKEHLPSHTPHSAEPETEQAASAGTDEERSTLTSSSMMMKANENVRWTPPEVTGRKSGVDKEKAAVFSLGLILWEIETGEVPFGELDAMNAHRQIGVGGEMLMRKVCSETASLVRQCISLDPVTRPTLEQVASTLGFSLTTQTTKKGQSQQNEAIGV</sequence>
<dbReference type="InterPro" id="IPR001245">
    <property type="entry name" value="Ser-Thr/Tyr_kinase_cat_dom"/>
</dbReference>
<evidence type="ECO:0000259" key="3">
    <source>
        <dbReference type="PROSITE" id="PS50011"/>
    </source>
</evidence>
<accession>A0ABQ9WLR7</accession>
<dbReference type="EMBL" id="JARBJD010000676">
    <property type="protein sequence ID" value="KAK2940411.1"/>
    <property type="molecule type" value="Genomic_DNA"/>
</dbReference>
<dbReference type="Pfam" id="PF07714">
    <property type="entry name" value="PK_Tyr_Ser-Thr"/>
    <property type="match status" value="1"/>
</dbReference>
<comment type="caution">
    <text evidence="4">The sequence shown here is derived from an EMBL/GenBank/DDBJ whole genome shotgun (WGS) entry which is preliminary data.</text>
</comment>
<dbReference type="InterPro" id="IPR000719">
    <property type="entry name" value="Prot_kinase_dom"/>
</dbReference>
<reference evidence="4 5" key="1">
    <citation type="journal article" date="2022" name="bioRxiv">
        <title>Genomics of Preaxostyla Flagellates Illuminates Evolutionary Transitions and the Path Towards Mitochondrial Loss.</title>
        <authorList>
            <person name="Novak L.V.F."/>
            <person name="Treitli S.C."/>
            <person name="Pyrih J."/>
            <person name="Halakuc P."/>
            <person name="Pipaliya S.V."/>
            <person name="Vacek V."/>
            <person name="Brzon O."/>
            <person name="Soukal P."/>
            <person name="Eme L."/>
            <person name="Dacks J.B."/>
            <person name="Karnkowska A."/>
            <person name="Elias M."/>
            <person name="Hampl V."/>
        </authorList>
    </citation>
    <scope>NUCLEOTIDE SEQUENCE [LARGE SCALE GENOMIC DNA]</scope>
    <source>
        <strain evidence="4">NAU3</strain>
        <tissue evidence="4">Gut</tissue>
    </source>
</reference>
<gene>
    <name evidence="4" type="ORF">BLNAU_24672</name>
</gene>
<proteinExistence type="predicted"/>
<dbReference type="InterPro" id="IPR011009">
    <property type="entry name" value="Kinase-like_dom_sf"/>
</dbReference>
<dbReference type="SUPFAM" id="SSF56112">
    <property type="entry name" value="Protein kinase-like (PK-like)"/>
    <property type="match status" value="1"/>
</dbReference>
<dbReference type="PANTHER" id="PTHR23257:SF963">
    <property type="entry name" value="AT08303P"/>
    <property type="match status" value="1"/>
</dbReference>
<dbReference type="Gene3D" id="1.10.510.10">
    <property type="entry name" value="Transferase(Phosphotransferase) domain 1"/>
    <property type="match status" value="1"/>
</dbReference>
<dbReference type="PANTHER" id="PTHR23257">
    <property type="entry name" value="SERINE-THREONINE PROTEIN KINASE"/>
    <property type="match status" value="1"/>
</dbReference>
<keyword evidence="2" id="KW-1133">Transmembrane helix</keyword>
<protein>
    <recommendedName>
        <fullName evidence="3">Protein kinase domain-containing protein</fullName>
    </recommendedName>
</protein>
<feature type="region of interest" description="Disordered" evidence="1">
    <location>
        <begin position="937"/>
        <end position="1014"/>
    </location>
</feature>